<keyword evidence="1" id="KW-1133">Transmembrane helix</keyword>
<protein>
    <submittedName>
        <fullName evidence="2">Uncharacterized protein</fullName>
    </submittedName>
</protein>
<keyword evidence="1" id="KW-0472">Membrane</keyword>
<dbReference type="RefSeq" id="WP_164029281.1">
    <property type="nucleotide sequence ID" value="NZ_JAABOQ010000001.1"/>
</dbReference>
<evidence type="ECO:0000256" key="1">
    <source>
        <dbReference type="SAM" id="Phobius"/>
    </source>
</evidence>
<reference evidence="2 3" key="1">
    <citation type="submission" date="2020-01" db="EMBL/GenBank/DDBJ databases">
        <title>Spongiivirga citrea KCTC 32990T.</title>
        <authorList>
            <person name="Wang G."/>
        </authorList>
    </citation>
    <scope>NUCLEOTIDE SEQUENCE [LARGE SCALE GENOMIC DNA]</scope>
    <source>
        <strain evidence="2 3">KCTC 32990</strain>
    </source>
</reference>
<organism evidence="2 3">
    <name type="scientific">Spongiivirga citrea</name>
    <dbReference type="NCBI Taxonomy" id="1481457"/>
    <lineage>
        <taxon>Bacteria</taxon>
        <taxon>Pseudomonadati</taxon>
        <taxon>Bacteroidota</taxon>
        <taxon>Flavobacteriia</taxon>
        <taxon>Flavobacteriales</taxon>
        <taxon>Flavobacteriaceae</taxon>
        <taxon>Spongiivirga</taxon>
    </lineage>
</organism>
<dbReference type="Proteomes" id="UP000474296">
    <property type="component" value="Unassembled WGS sequence"/>
</dbReference>
<name>A0A6M0CGH9_9FLAO</name>
<keyword evidence="1" id="KW-0812">Transmembrane</keyword>
<sequence>MKEEQNKEMEALSKKLFKEVELQSPDSNFEFKVMEQISSLPIPGSMAKYKAPFSKWVIPITIITLIGSILLILLFGTGNQYDIMSKLPSFNFEAISSPLQRIPKTVIFAMLALAVLLFAQIPILKVTFKNRWH</sequence>
<accession>A0A6M0CGH9</accession>
<gene>
    <name evidence="2" type="ORF">GWK10_02315</name>
</gene>
<feature type="transmembrane region" description="Helical" evidence="1">
    <location>
        <begin position="106"/>
        <end position="128"/>
    </location>
</feature>
<evidence type="ECO:0000313" key="3">
    <source>
        <dbReference type="Proteomes" id="UP000474296"/>
    </source>
</evidence>
<dbReference type="EMBL" id="JAABOQ010000001">
    <property type="protein sequence ID" value="NER16023.1"/>
    <property type="molecule type" value="Genomic_DNA"/>
</dbReference>
<comment type="caution">
    <text evidence="2">The sequence shown here is derived from an EMBL/GenBank/DDBJ whole genome shotgun (WGS) entry which is preliminary data.</text>
</comment>
<dbReference type="AlphaFoldDB" id="A0A6M0CGH9"/>
<evidence type="ECO:0000313" key="2">
    <source>
        <dbReference type="EMBL" id="NER16023.1"/>
    </source>
</evidence>
<proteinExistence type="predicted"/>
<keyword evidence="3" id="KW-1185">Reference proteome</keyword>
<feature type="transmembrane region" description="Helical" evidence="1">
    <location>
        <begin position="56"/>
        <end position="76"/>
    </location>
</feature>